<feature type="signal peptide" evidence="2">
    <location>
        <begin position="1"/>
        <end position="39"/>
    </location>
</feature>
<dbReference type="InterPro" id="IPR014004">
    <property type="entry name" value="Transpt-assoc_nodulatn_dom_bac"/>
</dbReference>
<sequence>MRGGPKPNRSEVKMKSSPSSSLRALAVAGAALFALSACAPMVVGAGASVGTAAVDERGIGGTASDVRIRGEINGEWAKIDPFAFTGVGLLIRGGRVVLTGTVSSTERYNQAVAVVKKVQGVTDIYVHIRVDPDAGVVAFASDAGTVAEMRKKIFFDKGIVSLNYDIDATGNVLYLLGIAQDEAERQKVLTHARTVSGVRQVVDYIIIKPQSGQPATAPAATPAAPAAATPQPEPAAPQPLTPTVKSAPVEVQPL</sequence>
<dbReference type="InterPro" id="IPR007055">
    <property type="entry name" value="BON_dom"/>
</dbReference>
<organism evidence="4">
    <name type="scientific">uncultured Alphaproteobacteria bacterium</name>
    <dbReference type="NCBI Taxonomy" id="91750"/>
    <lineage>
        <taxon>Bacteria</taxon>
        <taxon>Pseudomonadati</taxon>
        <taxon>Pseudomonadota</taxon>
        <taxon>Alphaproteobacteria</taxon>
        <taxon>environmental samples</taxon>
    </lineage>
</organism>
<feature type="compositionally biased region" description="Pro residues" evidence="1">
    <location>
        <begin position="231"/>
        <end position="240"/>
    </location>
</feature>
<dbReference type="PANTHER" id="PTHR34606:SF15">
    <property type="entry name" value="BON DOMAIN-CONTAINING PROTEIN"/>
    <property type="match status" value="1"/>
</dbReference>
<dbReference type="PANTHER" id="PTHR34606">
    <property type="entry name" value="BON DOMAIN-CONTAINING PROTEIN"/>
    <property type="match status" value="1"/>
</dbReference>
<feature type="region of interest" description="Disordered" evidence="1">
    <location>
        <begin position="212"/>
        <end position="254"/>
    </location>
</feature>
<evidence type="ECO:0000256" key="2">
    <source>
        <dbReference type="SAM" id="SignalP"/>
    </source>
</evidence>
<protein>
    <submittedName>
        <fullName evidence="4">Putative phospholipid-binding domain protein (Modular protein)</fullName>
    </submittedName>
</protein>
<feature type="chain" id="PRO_5012916820" evidence="2">
    <location>
        <begin position="40"/>
        <end position="254"/>
    </location>
</feature>
<feature type="compositionally biased region" description="Low complexity" evidence="1">
    <location>
        <begin position="213"/>
        <end position="230"/>
    </location>
</feature>
<name>A0A212KAZ9_9PROT</name>
<keyword evidence="2" id="KW-0732">Signal</keyword>
<evidence type="ECO:0000256" key="1">
    <source>
        <dbReference type="SAM" id="MobiDB-lite"/>
    </source>
</evidence>
<feature type="domain" description="BON" evidence="3">
    <location>
        <begin position="64"/>
        <end position="132"/>
    </location>
</feature>
<dbReference type="AlphaFoldDB" id="A0A212KAZ9"/>
<accession>A0A212KAZ9</accession>
<evidence type="ECO:0000313" key="4">
    <source>
        <dbReference type="EMBL" id="SBW08860.1"/>
    </source>
</evidence>
<dbReference type="InterPro" id="IPR051686">
    <property type="entry name" value="Lipoprotein_DolP"/>
</dbReference>
<reference evidence="4" key="1">
    <citation type="submission" date="2016-04" db="EMBL/GenBank/DDBJ databases">
        <authorList>
            <person name="Evans L.H."/>
            <person name="Alamgir A."/>
            <person name="Owens N."/>
            <person name="Weber N.D."/>
            <person name="Virtaneva K."/>
            <person name="Barbian K."/>
            <person name="Babar A."/>
            <person name="Rosenke K."/>
        </authorList>
    </citation>
    <scope>NUCLEOTIDE SEQUENCE</scope>
    <source>
        <strain evidence="4">86</strain>
    </source>
</reference>
<dbReference type="Gene3D" id="3.30.1340.30">
    <property type="match status" value="1"/>
</dbReference>
<dbReference type="PROSITE" id="PS50914">
    <property type="entry name" value="BON"/>
    <property type="match status" value="2"/>
</dbReference>
<feature type="domain" description="BON" evidence="3">
    <location>
        <begin position="141"/>
        <end position="209"/>
    </location>
</feature>
<dbReference type="Pfam" id="PF04972">
    <property type="entry name" value="BON"/>
    <property type="match status" value="2"/>
</dbReference>
<evidence type="ECO:0000259" key="3">
    <source>
        <dbReference type="PROSITE" id="PS50914"/>
    </source>
</evidence>
<proteinExistence type="predicted"/>
<dbReference type="EMBL" id="FLUO01000001">
    <property type="protein sequence ID" value="SBW08860.1"/>
    <property type="molecule type" value="Genomic_DNA"/>
</dbReference>
<dbReference type="SMART" id="SM00749">
    <property type="entry name" value="BON"/>
    <property type="match status" value="2"/>
</dbReference>
<gene>
    <name evidence="4" type="ORF">KL86APRO_12471</name>
</gene>